<dbReference type="OrthoDB" id="4089405at2759"/>
<evidence type="ECO:0000256" key="1">
    <source>
        <dbReference type="SAM" id="Phobius"/>
    </source>
</evidence>
<organism evidence="2 3">
    <name type="scientific">Babjeviella inositovora NRRL Y-12698</name>
    <dbReference type="NCBI Taxonomy" id="984486"/>
    <lineage>
        <taxon>Eukaryota</taxon>
        <taxon>Fungi</taxon>
        <taxon>Dikarya</taxon>
        <taxon>Ascomycota</taxon>
        <taxon>Saccharomycotina</taxon>
        <taxon>Pichiomycetes</taxon>
        <taxon>Serinales incertae sedis</taxon>
        <taxon>Babjeviella</taxon>
    </lineage>
</organism>
<protein>
    <submittedName>
        <fullName evidence="2">Uncharacterized protein</fullName>
    </submittedName>
</protein>
<dbReference type="STRING" id="984486.A0A1E3QRN4"/>
<dbReference type="RefSeq" id="XP_018985626.1">
    <property type="nucleotide sequence ID" value="XM_019130445.1"/>
</dbReference>
<keyword evidence="1" id="KW-1133">Transmembrane helix</keyword>
<feature type="transmembrane region" description="Helical" evidence="1">
    <location>
        <begin position="189"/>
        <end position="207"/>
    </location>
</feature>
<keyword evidence="3" id="KW-1185">Reference proteome</keyword>
<dbReference type="GeneID" id="30148298"/>
<keyword evidence="1" id="KW-0812">Transmembrane</keyword>
<dbReference type="EMBL" id="KV454430">
    <property type="protein sequence ID" value="ODQ80298.1"/>
    <property type="molecule type" value="Genomic_DNA"/>
</dbReference>
<reference evidence="3" key="1">
    <citation type="submission" date="2016-05" db="EMBL/GenBank/DDBJ databases">
        <title>Comparative genomics of biotechnologically important yeasts.</title>
        <authorList>
            <consortium name="DOE Joint Genome Institute"/>
            <person name="Riley R."/>
            <person name="Haridas S."/>
            <person name="Wolfe K.H."/>
            <person name="Lopes M.R."/>
            <person name="Hittinger C.T."/>
            <person name="Goker M."/>
            <person name="Salamov A."/>
            <person name="Wisecaver J."/>
            <person name="Long T.M."/>
            <person name="Aerts A.L."/>
            <person name="Barry K."/>
            <person name="Choi C."/>
            <person name="Clum A."/>
            <person name="Coughlan A.Y."/>
            <person name="Deshpande S."/>
            <person name="Douglass A.P."/>
            <person name="Hanson S.J."/>
            <person name="Klenk H.-P."/>
            <person name="Labutti K."/>
            <person name="Lapidus A."/>
            <person name="Lindquist E."/>
            <person name="Lipzen A."/>
            <person name="Meier-Kolthoff J.P."/>
            <person name="Ohm R.A."/>
            <person name="Otillar R.P."/>
            <person name="Pangilinan J."/>
            <person name="Peng Y."/>
            <person name="Rokas A."/>
            <person name="Rosa C.A."/>
            <person name="Scheuner C."/>
            <person name="Sibirny A.A."/>
            <person name="Slot J.C."/>
            <person name="Stielow J.B."/>
            <person name="Sun H."/>
            <person name="Kurtzman C.P."/>
            <person name="Blackwell M."/>
            <person name="Grigoriev I.V."/>
            <person name="Jeffries T.W."/>
        </authorList>
    </citation>
    <scope>NUCLEOTIDE SEQUENCE [LARGE SCALE GENOMIC DNA]</scope>
    <source>
        <strain evidence="3">NRRL Y-12698</strain>
    </source>
</reference>
<gene>
    <name evidence="2" type="ORF">BABINDRAFT_166643</name>
</gene>
<evidence type="ECO:0000313" key="2">
    <source>
        <dbReference type="EMBL" id="ODQ80298.1"/>
    </source>
</evidence>
<accession>A0A1E3QRN4</accession>
<feature type="transmembrane region" description="Helical" evidence="1">
    <location>
        <begin position="227"/>
        <end position="248"/>
    </location>
</feature>
<name>A0A1E3QRN4_9ASCO</name>
<evidence type="ECO:0000313" key="3">
    <source>
        <dbReference type="Proteomes" id="UP000094336"/>
    </source>
</evidence>
<dbReference type="Proteomes" id="UP000094336">
    <property type="component" value="Unassembled WGS sequence"/>
</dbReference>
<proteinExistence type="predicted"/>
<keyword evidence="1" id="KW-0472">Membrane</keyword>
<sequence>MLSTVRCLRSPVLRGLSHSRAARFHTSSVCRNERPHNLFQTPFLDSAVFAVKVRESLAGPLPRETVLAALENVRILQDNVLIGDKFSDESKAQIAELSGMAMEIFNAPNVAMDDAFLKTYFLTIKPHIDDTLQAMKVFYKRNPTGHIDRITAMIPFRQFLLRNELDACFRIIDYTTNHKRYHRYLQKQLHRKIGYTAGFGLVGLGVLDRVLRSVIPDDDPTLFTNFYTMLAAYLANAAFMGSIAFGSIMSKNKDNFLNWQPGTLQRHWYFHQDEMKMCSAIAEFDAEFNGKDGYATKDVMDECLSRKMEPATNIEEFMLQEYWVRQGDGFEWVEPDQDPADVLIVQHLKQYIPEKLGEKLQWANKLIGASETSERSEDAKGIVSSGAQPAV</sequence>
<dbReference type="AlphaFoldDB" id="A0A1E3QRN4"/>